<evidence type="ECO:0000313" key="11">
    <source>
        <dbReference type="Proteomes" id="UP000655094"/>
    </source>
</evidence>
<proteinExistence type="inferred from homology"/>
<evidence type="ECO:0000256" key="4">
    <source>
        <dbReference type="ARBA" id="ARBA00022475"/>
    </source>
</evidence>
<dbReference type="GO" id="GO:0005886">
    <property type="term" value="C:plasma membrane"/>
    <property type="evidence" value="ECO:0007669"/>
    <property type="project" value="UniProtKB-SubCell"/>
</dbReference>
<feature type="transmembrane region" description="Helical" evidence="9">
    <location>
        <begin position="177"/>
        <end position="197"/>
    </location>
</feature>
<evidence type="ECO:0000256" key="9">
    <source>
        <dbReference type="SAM" id="Phobius"/>
    </source>
</evidence>
<reference evidence="10" key="1">
    <citation type="submission" date="2020-10" db="EMBL/GenBank/DDBJ databases">
        <title>Genome Sequence of ESBL Producing Zambian Clinical Strains.</title>
        <authorList>
            <person name="Shawa M."/>
            <person name="Furuta Y."/>
            <person name="Simbotwe M."/>
            <person name="Mulenga E."/>
            <person name="Mubanga M."/>
            <person name="Mulenga G."/>
            <person name="Kaile C."/>
            <person name="Zorigt T."/>
            <person name="Hang'ombe B."/>
            <person name="Higashi H."/>
        </authorList>
    </citation>
    <scope>NUCLEOTIDE SEQUENCE</scope>
    <source>
        <strain evidence="10">Zam_UTH_09</strain>
    </source>
</reference>
<feature type="region of interest" description="Disordered" evidence="8">
    <location>
        <begin position="277"/>
        <end position="296"/>
    </location>
</feature>
<evidence type="ECO:0000256" key="7">
    <source>
        <dbReference type="ARBA" id="ARBA00023136"/>
    </source>
</evidence>
<evidence type="ECO:0000256" key="3">
    <source>
        <dbReference type="ARBA" id="ARBA00011881"/>
    </source>
</evidence>
<keyword evidence="4" id="KW-1003">Cell membrane</keyword>
<protein>
    <recommendedName>
        <fullName evidence="12">3-oxoacyl-[acyl-carrier-protein] reductase</fullName>
    </recommendedName>
</protein>
<sequence>MVAGALLTNGLPLWNGDILFFNVPEVILCVAIFGVLVGLVNGAVITRFGVAPFICTLGMMYVARGSALLFNDGSTYPNLNGMEALGNTGFATLGSGTLLGVYLPIWLMIGFLVLGYWLTTKTPLGRYIYAIGGNESAARLAGVPIVKAKIFVYAFSGLCAAFVGLIVASQLQTAHPMTGNMFEMDAIGATVLGGTALAGGRGRVTGSIIGAFVIVFLADGMVMMGVSDFWQMVIKGVVIVTAVVVDQFQQKLQSKVILMRRHEEKLAAIPQRRHLQLTGNDSHLPPGRCPAQRKGKNMQRDFQNKTVVITGACRGIGAGIAERFARDGANLVMVSNAERVHETAETLRQRYQADILSLQVDVTDEAQVQGLYEQAAARFGTIDVSIQNAGVITIDYYDRMPKADFEKVLAVNTTGVWLCCREAAKYMVKQNHGSLINTSSGQGRQGFIYTPHYAASKMGVIGITQSLAHELAPWNITVNAFCPGIIESEMWDYNDRVWGEILSTEQKRYGKGELMAEWVEGIPMKRAGKPEDVAGLVAFLASDDARYLTGQTINIDGGLIMS</sequence>
<dbReference type="Pfam" id="PF02653">
    <property type="entry name" value="BPD_transp_2"/>
    <property type="match status" value="1"/>
</dbReference>
<dbReference type="Pfam" id="PF13561">
    <property type="entry name" value="adh_short_C2"/>
    <property type="match status" value="1"/>
</dbReference>
<evidence type="ECO:0000313" key="10">
    <source>
        <dbReference type="EMBL" id="GHK53416.1"/>
    </source>
</evidence>
<evidence type="ECO:0000256" key="6">
    <source>
        <dbReference type="ARBA" id="ARBA00022989"/>
    </source>
</evidence>
<name>A0A919I0E1_KLEPN</name>
<dbReference type="PANTHER" id="PTHR42760">
    <property type="entry name" value="SHORT-CHAIN DEHYDROGENASES/REDUCTASES FAMILY MEMBER"/>
    <property type="match status" value="1"/>
</dbReference>
<keyword evidence="5 9" id="KW-0812">Transmembrane</keyword>
<comment type="subunit">
    <text evidence="3">Homotetramer.</text>
</comment>
<dbReference type="GO" id="GO:0022857">
    <property type="term" value="F:transmembrane transporter activity"/>
    <property type="evidence" value="ECO:0007669"/>
    <property type="project" value="InterPro"/>
</dbReference>
<accession>A0A919I0E1</accession>
<dbReference type="GO" id="GO:0016616">
    <property type="term" value="F:oxidoreductase activity, acting on the CH-OH group of donors, NAD or NADP as acceptor"/>
    <property type="evidence" value="ECO:0007669"/>
    <property type="project" value="TreeGrafter"/>
</dbReference>
<dbReference type="InterPro" id="IPR036291">
    <property type="entry name" value="NAD(P)-bd_dom_sf"/>
</dbReference>
<dbReference type="InterPro" id="IPR002347">
    <property type="entry name" value="SDR_fam"/>
</dbReference>
<evidence type="ECO:0000256" key="2">
    <source>
        <dbReference type="ARBA" id="ARBA00006484"/>
    </source>
</evidence>
<dbReference type="Proteomes" id="UP000655094">
    <property type="component" value="Unassembled WGS sequence"/>
</dbReference>
<feature type="transmembrane region" description="Helical" evidence="9">
    <location>
        <begin position="204"/>
        <end position="223"/>
    </location>
</feature>
<dbReference type="Gene3D" id="3.40.50.720">
    <property type="entry name" value="NAD(P)-binding Rossmann-like Domain"/>
    <property type="match status" value="1"/>
</dbReference>
<dbReference type="PRINTS" id="PR00080">
    <property type="entry name" value="SDRFAMILY"/>
</dbReference>
<keyword evidence="7 9" id="KW-0472">Membrane</keyword>
<organism evidence="10 11">
    <name type="scientific">Klebsiella pneumoniae</name>
    <dbReference type="NCBI Taxonomy" id="573"/>
    <lineage>
        <taxon>Bacteria</taxon>
        <taxon>Pseudomonadati</taxon>
        <taxon>Pseudomonadota</taxon>
        <taxon>Gammaproteobacteria</taxon>
        <taxon>Enterobacterales</taxon>
        <taxon>Enterobacteriaceae</taxon>
        <taxon>Klebsiella/Raoultella group</taxon>
        <taxon>Klebsiella</taxon>
        <taxon>Klebsiella pneumoniae complex</taxon>
    </lineage>
</organism>
<dbReference type="SUPFAM" id="SSF51735">
    <property type="entry name" value="NAD(P)-binding Rossmann-fold domains"/>
    <property type="match status" value="1"/>
</dbReference>
<keyword evidence="6 9" id="KW-1133">Transmembrane helix</keyword>
<evidence type="ECO:0000256" key="5">
    <source>
        <dbReference type="ARBA" id="ARBA00022692"/>
    </source>
</evidence>
<dbReference type="InterPro" id="IPR020904">
    <property type="entry name" value="Sc_DH/Rdtase_CS"/>
</dbReference>
<feature type="transmembrane region" description="Helical" evidence="9">
    <location>
        <begin position="48"/>
        <end position="70"/>
    </location>
</feature>
<dbReference type="FunFam" id="3.40.50.720:FF:000084">
    <property type="entry name" value="Short-chain dehydrogenase reductase"/>
    <property type="match status" value="1"/>
</dbReference>
<evidence type="ECO:0000256" key="1">
    <source>
        <dbReference type="ARBA" id="ARBA00004429"/>
    </source>
</evidence>
<comment type="subcellular location">
    <subcellularLocation>
        <location evidence="1">Cell inner membrane</location>
        <topology evidence="1">Multi-pass membrane protein</topology>
    </subcellularLocation>
</comment>
<evidence type="ECO:0000256" key="8">
    <source>
        <dbReference type="SAM" id="MobiDB-lite"/>
    </source>
</evidence>
<comment type="caution">
    <text evidence="10">The sequence shown here is derived from an EMBL/GenBank/DDBJ whole genome shotgun (WGS) entry which is preliminary data.</text>
</comment>
<dbReference type="PANTHER" id="PTHR42760:SF105">
    <property type="entry name" value="SORBITOL-6-PHOSPHATE 2-DEHYDROGENASE"/>
    <property type="match status" value="1"/>
</dbReference>
<dbReference type="EMBL" id="BNFF01000001">
    <property type="protein sequence ID" value="GHK53416.1"/>
    <property type="molecule type" value="Genomic_DNA"/>
</dbReference>
<dbReference type="CDD" id="cd06579">
    <property type="entry name" value="TM_PBP1_transp_AraH_like"/>
    <property type="match status" value="1"/>
</dbReference>
<feature type="transmembrane region" description="Helical" evidence="9">
    <location>
        <begin position="150"/>
        <end position="171"/>
    </location>
</feature>
<evidence type="ECO:0008006" key="12">
    <source>
        <dbReference type="Google" id="ProtNLM"/>
    </source>
</evidence>
<dbReference type="AlphaFoldDB" id="A0A919I0E1"/>
<feature type="transmembrane region" description="Helical" evidence="9">
    <location>
        <begin position="20"/>
        <end position="41"/>
    </location>
</feature>
<dbReference type="PRINTS" id="PR00081">
    <property type="entry name" value="GDHRDH"/>
</dbReference>
<comment type="similarity">
    <text evidence="2">Belongs to the short-chain dehydrogenases/reductases (SDR) family.</text>
</comment>
<dbReference type="PROSITE" id="PS00061">
    <property type="entry name" value="ADH_SHORT"/>
    <property type="match status" value="1"/>
</dbReference>
<feature type="transmembrane region" description="Helical" evidence="9">
    <location>
        <begin position="90"/>
        <end position="118"/>
    </location>
</feature>
<gene>
    <name evidence="10" type="ORF">KPZU09_31520</name>
</gene>
<dbReference type="InterPro" id="IPR001851">
    <property type="entry name" value="ABC_transp_permease"/>
</dbReference>